<dbReference type="InterPro" id="IPR001190">
    <property type="entry name" value="SRCR"/>
</dbReference>
<evidence type="ECO:0000259" key="10">
    <source>
        <dbReference type="PROSITE" id="PS50287"/>
    </source>
</evidence>
<evidence type="ECO:0000256" key="2">
    <source>
        <dbReference type="ARBA" id="ARBA00022729"/>
    </source>
</evidence>
<comment type="caution">
    <text evidence="6">Lacks conserved residue(s) required for the propagation of feature annotation.</text>
</comment>
<dbReference type="Gene3D" id="3.10.250.10">
    <property type="entry name" value="SRCR-like domain"/>
    <property type="match status" value="1"/>
</dbReference>
<keyword evidence="4 7" id="KW-1015">Disulfide bond</keyword>
<evidence type="ECO:0000256" key="3">
    <source>
        <dbReference type="ARBA" id="ARBA00022737"/>
    </source>
</evidence>
<keyword evidence="2 8" id="KW-0732">Signal</keyword>
<accession>A0AAV1EYP5</accession>
<keyword evidence="12" id="KW-1185">Reference proteome</keyword>
<dbReference type="PANTHER" id="PTHR47653">
    <property type="entry name" value="PROTEIN BARK BEETLE"/>
    <property type="match status" value="1"/>
</dbReference>
<feature type="disulfide bond" evidence="7">
    <location>
        <begin position="350"/>
        <end position="414"/>
    </location>
</feature>
<name>A0AAV1EYP5_XYRNO</name>
<dbReference type="AlphaFoldDB" id="A0AAV1EYP5"/>
<dbReference type="SUPFAM" id="SSF56487">
    <property type="entry name" value="SRCR-like"/>
    <property type="match status" value="1"/>
</dbReference>
<feature type="disulfide bond" evidence="7">
    <location>
        <begin position="363"/>
        <end position="424"/>
    </location>
</feature>
<dbReference type="InterPro" id="IPR036772">
    <property type="entry name" value="SRCR-like_dom_sf"/>
</dbReference>
<feature type="disulfide bond" evidence="7">
    <location>
        <begin position="394"/>
        <end position="404"/>
    </location>
</feature>
<evidence type="ECO:0000313" key="12">
    <source>
        <dbReference type="Proteomes" id="UP001178508"/>
    </source>
</evidence>
<evidence type="ECO:0000256" key="8">
    <source>
        <dbReference type="SAM" id="SignalP"/>
    </source>
</evidence>
<dbReference type="InterPro" id="IPR001881">
    <property type="entry name" value="EGF-like_Ca-bd_dom"/>
</dbReference>
<feature type="domain" description="EGF-like" evidence="9">
    <location>
        <begin position="93"/>
        <end position="133"/>
    </location>
</feature>
<dbReference type="Gene3D" id="2.10.25.10">
    <property type="entry name" value="Laminin"/>
    <property type="match status" value="2"/>
</dbReference>
<evidence type="ECO:0000259" key="9">
    <source>
        <dbReference type="PROSITE" id="PS50026"/>
    </source>
</evidence>
<keyword evidence="5" id="KW-0325">Glycoprotein</keyword>
<evidence type="ECO:0000256" key="4">
    <source>
        <dbReference type="ARBA" id="ARBA00023157"/>
    </source>
</evidence>
<gene>
    <name evidence="11" type="ORF">XNOV1_A034716</name>
</gene>
<organism evidence="11 12">
    <name type="scientific">Xyrichtys novacula</name>
    <name type="common">Pearly razorfish</name>
    <name type="synonym">Hemipteronotus novacula</name>
    <dbReference type="NCBI Taxonomy" id="13765"/>
    <lineage>
        <taxon>Eukaryota</taxon>
        <taxon>Metazoa</taxon>
        <taxon>Chordata</taxon>
        <taxon>Craniata</taxon>
        <taxon>Vertebrata</taxon>
        <taxon>Euteleostomi</taxon>
        <taxon>Actinopterygii</taxon>
        <taxon>Neopterygii</taxon>
        <taxon>Teleostei</taxon>
        <taxon>Neoteleostei</taxon>
        <taxon>Acanthomorphata</taxon>
        <taxon>Eupercaria</taxon>
        <taxon>Labriformes</taxon>
        <taxon>Labridae</taxon>
        <taxon>Xyrichtys</taxon>
    </lineage>
</organism>
<dbReference type="InterPro" id="IPR049883">
    <property type="entry name" value="NOTCH1_EGF-like"/>
</dbReference>
<dbReference type="PANTHER" id="PTHR47653:SF1">
    <property type="entry name" value="DELETED IN MALIGNANT BRAIN TUMORS 1 PROTEIN"/>
    <property type="match status" value="1"/>
</dbReference>
<dbReference type="PROSITE" id="PS50026">
    <property type="entry name" value="EGF_3"/>
    <property type="match status" value="1"/>
</dbReference>
<dbReference type="PRINTS" id="PR00258">
    <property type="entry name" value="SPERACTRCPTR"/>
</dbReference>
<dbReference type="GO" id="GO:0005509">
    <property type="term" value="F:calcium ion binding"/>
    <property type="evidence" value="ECO:0007669"/>
    <property type="project" value="InterPro"/>
</dbReference>
<evidence type="ECO:0000256" key="7">
    <source>
        <dbReference type="PROSITE-ProRule" id="PRU00196"/>
    </source>
</evidence>
<feature type="domain" description="SRCR" evidence="10">
    <location>
        <begin position="325"/>
        <end position="425"/>
    </location>
</feature>
<feature type="chain" id="PRO_5043583965" evidence="8">
    <location>
        <begin position="19"/>
        <end position="464"/>
    </location>
</feature>
<evidence type="ECO:0000256" key="5">
    <source>
        <dbReference type="ARBA" id="ARBA00023180"/>
    </source>
</evidence>
<dbReference type="GO" id="GO:0016020">
    <property type="term" value="C:membrane"/>
    <property type="evidence" value="ECO:0007669"/>
    <property type="project" value="InterPro"/>
</dbReference>
<reference evidence="11" key="1">
    <citation type="submission" date="2023-08" db="EMBL/GenBank/DDBJ databases">
        <authorList>
            <person name="Alioto T."/>
            <person name="Alioto T."/>
            <person name="Gomez Garrido J."/>
        </authorList>
    </citation>
    <scope>NUCLEOTIDE SEQUENCE</scope>
</reference>
<evidence type="ECO:0000256" key="6">
    <source>
        <dbReference type="PROSITE-ProRule" id="PRU00076"/>
    </source>
</evidence>
<evidence type="ECO:0000313" key="11">
    <source>
        <dbReference type="EMBL" id="CAJ1053759.1"/>
    </source>
</evidence>
<feature type="signal peptide" evidence="8">
    <location>
        <begin position="1"/>
        <end position="18"/>
    </location>
</feature>
<dbReference type="InterPro" id="IPR053243">
    <property type="entry name" value="SJ_maturation_regulator"/>
</dbReference>
<keyword evidence="1 6" id="KW-0245">EGF-like domain</keyword>
<dbReference type="PROSITE" id="PS01187">
    <property type="entry name" value="EGF_CA"/>
    <property type="match status" value="1"/>
</dbReference>
<dbReference type="CDD" id="cd00054">
    <property type="entry name" value="EGF_CA"/>
    <property type="match status" value="1"/>
</dbReference>
<dbReference type="Proteomes" id="UP001178508">
    <property type="component" value="Chromosome 3"/>
</dbReference>
<sequence length="464" mass="50340">MGALKGLLLLLILQISTASTSGTLVPTCDSCHDQAACLEFKERGDTFSSQSLSCVCKDGFVGDGLACYDVKLCSDSSCCKDGYHWSPDKGCVDTDECSLKDSPCKPSQVCQNTPGSFECLEPHPSSRSGPSFQSSQFQCGSITCPLGMDCISMNGTLRCADPCQHYTALNDEWRSTNNTSNQIHNDINLYWQGWYRLFLGQTSAQIPDWCVPPRRCGAHVPMWITAPHPTQPGRIERRTVCNSWAGSCCYFVSHYIHVKLCYENYYVYKLVRPSSSSLAYCAEVNGTSPVVPSSTPEPNTPTTPNYVNITSTTTAGNSSTAEGEVRLVNGNSSCSGRVEIFNRGQWGTVCDDSWDIRDANVVCRQLGCGAARSALSNAAFGQGSGPIWMDDVSCFGNEPSITDCRHPGFGVHNCGHVEDASVICKGDPNFNSTVTATPGPIQPTTTPILCEHHLHHNSRKQLNS</sequence>
<evidence type="ECO:0000256" key="1">
    <source>
        <dbReference type="ARBA" id="ARBA00022536"/>
    </source>
</evidence>
<proteinExistence type="predicted"/>
<dbReference type="SMART" id="SM00179">
    <property type="entry name" value="EGF_CA"/>
    <property type="match status" value="1"/>
</dbReference>
<dbReference type="SMART" id="SM00202">
    <property type="entry name" value="SR"/>
    <property type="match status" value="1"/>
</dbReference>
<protein>
    <submittedName>
        <fullName evidence="11">Uromodulin-like</fullName>
    </submittedName>
</protein>
<dbReference type="GO" id="GO:0045217">
    <property type="term" value="P:cell-cell junction maintenance"/>
    <property type="evidence" value="ECO:0007669"/>
    <property type="project" value="TreeGrafter"/>
</dbReference>
<keyword evidence="3" id="KW-0677">Repeat</keyword>
<dbReference type="PROSITE" id="PS00420">
    <property type="entry name" value="SRCR_1"/>
    <property type="match status" value="1"/>
</dbReference>
<dbReference type="EMBL" id="OY660866">
    <property type="protein sequence ID" value="CAJ1053759.1"/>
    <property type="molecule type" value="Genomic_DNA"/>
</dbReference>
<dbReference type="InterPro" id="IPR057774">
    <property type="entry name" value="D8C_UMOD/GP2/OIT3-like"/>
</dbReference>
<dbReference type="PROSITE" id="PS50287">
    <property type="entry name" value="SRCR_2"/>
    <property type="match status" value="1"/>
</dbReference>
<dbReference type="InterPro" id="IPR018097">
    <property type="entry name" value="EGF_Ca-bd_CS"/>
</dbReference>
<dbReference type="Pfam" id="PF23283">
    <property type="entry name" value="D8C_UMOD"/>
    <property type="match status" value="1"/>
</dbReference>
<dbReference type="Pfam" id="PF00530">
    <property type="entry name" value="SRCR"/>
    <property type="match status" value="1"/>
</dbReference>
<dbReference type="FunFam" id="3.10.250.10:FF:000003">
    <property type="entry name" value="Deleted in malignant brain tumors 1"/>
    <property type="match status" value="1"/>
</dbReference>
<dbReference type="Pfam" id="PF07645">
    <property type="entry name" value="EGF_CA"/>
    <property type="match status" value="1"/>
</dbReference>
<dbReference type="InterPro" id="IPR000742">
    <property type="entry name" value="EGF"/>
</dbReference>